<dbReference type="InterPro" id="IPR006553">
    <property type="entry name" value="Leu-rich_rpt_Cys-con_subtyp"/>
</dbReference>
<dbReference type="SMART" id="SM00367">
    <property type="entry name" value="LRR_CC"/>
    <property type="match status" value="9"/>
</dbReference>
<evidence type="ECO:0000259" key="2">
    <source>
        <dbReference type="PROSITE" id="PS50181"/>
    </source>
</evidence>
<dbReference type="PANTHER" id="PTHR13318">
    <property type="entry name" value="PARTNER OF PAIRED, ISOFORM B-RELATED"/>
    <property type="match status" value="1"/>
</dbReference>
<dbReference type="Pfam" id="PF12937">
    <property type="entry name" value="F-box-like"/>
    <property type="match status" value="1"/>
</dbReference>
<dbReference type="GeneID" id="59329139"/>
<feature type="domain" description="F-box" evidence="2">
    <location>
        <begin position="231"/>
        <end position="277"/>
    </location>
</feature>
<dbReference type="InterPro" id="IPR001810">
    <property type="entry name" value="F-box_dom"/>
</dbReference>
<organism evidence="3 4">
    <name type="scientific">Letharia lupina</name>
    <dbReference type="NCBI Taxonomy" id="560253"/>
    <lineage>
        <taxon>Eukaryota</taxon>
        <taxon>Fungi</taxon>
        <taxon>Dikarya</taxon>
        <taxon>Ascomycota</taxon>
        <taxon>Pezizomycotina</taxon>
        <taxon>Lecanoromycetes</taxon>
        <taxon>OSLEUM clade</taxon>
        <taxon>Lecanoromycetidae</taxon>
        <taxon>Lecanorales</taxon>
        <taxon>Lecanorineae</taxon>
        <taxon>Parmeliaceae</taxon>
        <taxon>Letharia</taxon>
    </lineage>
</organism>
<dbReference type="GO" id="GO:0031146">
    <property type="term" value="P:SCF-dependent proteasomal ubiquitin-dependent protein catabolic process"/>
    <property type="evidence" value="ECO:0007669"/>
    <property type="project" value="TreeGrafter"/>
</dbReference>
<feature type="compositionally biased region" description="Low complexity" evidence="1">
    <location>
        <begin position="85"/>
        <end position="103"/>
    </location>
</feature>
<dbReference type="SMART" id="SM00256">
    <property type="entry name" value="FBOX"/>
    <property type="match status" value="1"/>
</dbReference>
<accession>A0A8H6CFS9</accession>
<reference evidence="3 4" key="1">
    <citation type="journal article" date="2020" name="Genomics">
        <title>Complete, high-quality genomes from long-read metagenomic sequencing of two wolf lichen thalli reveals enigmatic genome architecture.</title>
        <authorList>
            <person name="McKenzie S.K."/>
            <person name="Walston R.F."/>
            <person name="Allen J.L."/>
        </authorList>
    </citation>
    <scope>NUCLEOTIDE SEQUENCE [LARGE SCALE GENOMIC DNA]</scope>
    <source>
        <strain evidence="3">WasteWater1</strain>
    </source>
</reference>
<dbReference type="SUPFAM" id="SSF52047">
    <property type="entry name" value="RNI-like"/>
    <property type="match status" value="1"/>
</dbReference>
<sequence length="741" mass="82208">MCPFLSLEYIGAPAATGAKGAKADRTTSLNTSSLSELYKISQVIWDEMTESSGTMTSISTNGSPLPGGPLPFEQPPKLKGRRRLLQSLQRMSSSQSLASMRRAPPTSYPGGSKGSMSCVSLSSSNSRHGHSYGNSYSSTRSGAFSTAPTSVASTPGPENQNFDSGTRIRCLDSELAGHASPMPKSVPLPADMRAGTKEAMSAVTSGMAGVFEDYFSKPIVRVKELRKRRNINFWGEMPQELAMHILQFLRPREIVKCSAVSRRWHKMCFDGQLWSNLDTQEYYQDIPAASLSKIMERAGPFVRDLNLRGCAQMPESWGKDGQNITDACRNLEYFSLEGCRIDRSSVHYFLLRNPRLMHINLSGMKGLSNSALRIIAQNCPQLEHLNISWCQNVDSRGLIRIVQSCSRLKDLRAGEVKGFNDQALLLELFTRNTLERLFLDHCVELDDEALQVLIQGVDPEIDPLTERAVVSPRNFRHLDLSRCSQLTDKGVKCLAGNMPSLCGLQLSFCEELTDDALTGILDSTPHMTHLNLEEVDHLSNSTLQNLAKSPCAPQLQHLNVSYCENLGDSGMLQVIKSCPKLRTVFMDNTRVSDLVLTEAAAQIRIRDRINPLATNAPPTIGLRLVVYDCQNVTWTGVREVLSRNTEPNRREVVSLKCFYGYQDTVNEHMKRVLKGEAKAASRLERKWADYMVASEEAGAQGAGARRRRRRLREAAMVHADEEEGGPRNGRRRARSGGCAIM</sequence>
<feature type="compositionally biased region" description="Polar residues" evidence="1">
    <location>
        <begin position="136"/>
        <end position="164"/>
    </location>
</feature>
<dbReference type="Proteomes" id="UP000593566">
    <property type="component" value="Unassembled WGS sequence"/>
</dbReference>
<keyword evidence="4" id="KW-1185">Reference proteome</keyword>
<dbReference type="Gene3D" id="3.80.10.10">
    <property type="entry name" value="Ribonuclease Inhibitor"/>
    <property type="match status" value="2"/>
</dbReference>
<dbReference type="GO" id="GO:0019005">
    <property type="term" value="C:SCF ubiquitin ligase complex"/>
    <property type="evidence" value="ECO:0007669"/>
    <property type="project" value="TreeGrafter"/>
</dbReference>
<name>A0A8H6CFS9_9LECA</name>
<feature type="compositionally biased region" description="Polar residues" evidence="1">
    <location>
        <begin position="52"/>
        <end position="63"/>
    </location>
</feature>
<evidence type="ECO:0000313" key="4">
    <source>
        <dbReference type="Proteomes" id="UP000593566"/>
    </source>
</evidence>
<dbReference type="PROSITE" id="PS50181">
    <property type="entry name" value="FBOX"/>
    <property type="match status" value="1"/>
</dbReference>
<dbReference type="InterPro" id="IPR001611">
    <property type="entry name" value="Leu-rich_rpt"/>
</dbReference>
<gene>
    <name evidence="3" type="ORF">HO133_000721</name>
</gene>
<dbReference type="Pfam" id="PF13516">
    <property type="entry name" value="LRR_6"/>
    <property type="match status" value="3"/>
</dbReference>
<dbReference type="InterPro" id="IPR036047">
    <property type="entry name" value="F-box-like_dom_sf"/>
</dbReference>
<feature type="region of interest" description="Disordered" evidence="1">
    <location>
        <begin position="52"/>
        <end position="164"/>
    </location>
</feature>
<dbReference type="InterPro" id="IPR032675">
    <property type="entry name" value="LRR_dom_sf"/>
</dbReference>
<feature type="region of interest" description="Disordered" evidence="1">
    <location>
        <begin position="716"/>
        <end position="741"/>
    </location>
</feature>
<feature type="compositionally biased region" description="Low complexity" evidence="1">
    <location>
        <begin position="114"/>
        <end position="135"/>
    </location>
</feature>
<evidence type="ECO:0000256" key="1">
    <source>
        <dbReference type="SAM" id="MobiDB-lite"/>
    </source>
</evidence>
<protein>
    <recommendedName>
        <fullName evidence="2">F-box domain-containing protein</fullName>
    </recommendedName>
</protein>
<dbReference type="SUPFAM" id="SSF81383">
    <property type="entry name" value="F-box domain"/>
    <property type="match status" value="1"/>
</dbReference>
<dbReference type="EMBL" id="JACCJB010000011">
    <property type="protein sequence ID" value="KAF6222674.1"/>
    <property type="molecule type" value="Genomic_DNA"/>
</dbReference>
<dbReference type="AlphaFoldDB" id="A0A8H6CFS9"/>
<comment type="caution">
    <text evidence="3">The sequence shown here is derived from an EMBL/GenBank/DDBJ whole genome shotgun (WGS) entry which is preliminary data.</text>
</comment>
<evidence type="ECO:0000313" key="3">
    <source>
        <dbReference type="EMBL" id="KAF6222674.1"/>
    </source>
</evidence>
<proteinExistence type="predicted"/>
<dbReference type="RefSeq" id="XP_037152020.1">
    <property type="nucleotide sequence ID" value="XM_037291658.1"/>
</dbReference>